<sequence>MFTVSSVRKFFIVLVGVLSLIRVCNAFSTTIYIPGAYSDIDIAHDYYVGLARAALQHTSKEGSVPKLIQTVHMNQARTAIELKKGALDLMWTGASAELESEFRVIKIPLDMGLMGFRRFIILEKDKKRFDEIESLDQLKTLVACQGTHWPDTQILRKAGLDVLDTPVHENLFELLAIGRCDYFPRGLQEGPAEVERWKHTFPDFTVSEKMILHYPFTIYFYTSKDNEALAKRIEAGLEKMIDEGTLLEYMKKHPSTAHLFPLEQYKNATFIELNNPELAENTPVKNSRYWLSRHSLTK</sequence>
<dbReference type="Gene3D" id="3.40.190.10">
    <property type="entry name" value="Periplasmic binding protein-like II"/>
    <property type="match status" value="2"/>
</dbReference>
<keyword evidence="2" id="KW-1185">Reference proteome</keyword>
<protein>
    <submittedName>
        <fullName evidence="1">Transporter substrate-binding domain-containing protein</fullName>
    </submittedName>
</protein>
<dbReference type="RefSeq" id="WP_265616076.1">
    <property type="nucleotide sequence ID" value="NZ_JAPFRD010000002.1"/>
</dbReference>
<gene>
    <name evidence="1" type="ORF">OPS25_02555</name>
</gene>
<dbReference type="EMBL" id="JAPFRD010000002">
    <property type="protein sequence ID" value="MCW8107382.1"/>
    <property type="molecule type" value="Genomic_DNA"/>
</dbReference>
<evidence type="ECO:0000313" key="1">
    <source>
        <dbReference type="EMBL" id="MCW8107382.1"/>
    </source>
</evidence>
<evidence type="ECO:0000313" key="2">
    <source>
        <dbReference type="Proteomes" id="UP001142810"/>
    </source>
</evidence>
<name>A0ABT3P3N2_9ALTE</name>
<proteinExistence type="predicted"/>
<accession>A0ABT3P3N2</accession>
<organism evidence="1 2">
    <name type="scientific">Alteromonas aquimaris</name>
    <dbReference type="NCBI Taxonomy" id="2998417"/>
    <lineage>
        <taxon>Bacteria</taxon>
        <taxon>Pseudomonadati</taxon>
        <taxon>Pseudomonadota</taxon>
        <taxon>Gammaproteobacteria</taxon>
        <taxon>Alteromonadales</taxon>
        <taxon>Alteromonadaceae</taxon>
        <taxon>Alteromonas/Salinimonas group</taxon>
        <taxon>Alteromonas</taxon>
    </lineage>
</organism>
<dbReference type="SUPFAM" id="SSF53850">
    <property type="entry name" value="Periplasmic binding protein-like II"/>
    <property type="match status" value="1"/>
</dbReference>
<dbReference type="Proteomes" id="UP001142810">
    <property type="component" value="Unassembled WGS sequence"/>
</dbReference>
<comment type="caution">
    <text evidence="1">The sequence shown here is derived from an EMBL/GenBank/DDBJ whole genome shotgun (WGS) entry which is preliminary data.</text>
</comment>
<reference evidence="1" key="1">
    <citation type="submission" date="2022-11" db="EMBL/GenBank/DDBJ databases">
        <title>Alteromonas sp. nov., isolated from sea water of the Qingdao.</title>
        <authorList>
            <person name="Wang Q."/>
        </authorList>
    </citation>
    <scope>NUCLEOTIDE SEQUENCE</scope>
    <source>
        <strain evidence="1">ASW11-7</strain>
    </source>
</reference>